<name>A0AAW2R588_SESRA</name>
<dbReference type="GO" id="GO:0005546">
    <property type="term" value="F:phosphatidylinositol-4,5-bisphosphate binding"/>
    <property type="evidence" value="ECO:0007669"/>
    <property type="project" value="InterPro"/>
</dbReference>
<dbReference type="GO" id="GO:0000145">
    <property type="term" value="C:exocyst"/>
    <property type="evidence" value="ECO:0007669"/>
    <property type="project" value="InterPro"/>
</dbReference>
<reference evidence="6" key="1">
    <citation type="submission" date="2020-06" db="EMBL/GenBank/DDBJ databases">
        <authorList>
            <person name="Li T."/>
            <person name="Hu X."/>
            <person name="Zhang T."/>
            <person name="Song X."/>
            <person name="Zhang H."/>
            <person name="Dai N."/>
            <person name="Sheng W."/>
            <person name="Hou X."/>
            <person name="Wei L."/>
        </authorList>
    </citation>
    <scope>NUCLEOTIDE SEQUENCE</scope>
    <source>
        <strain evidence="6">G02</strain>
        <tissue evidence="6">Leaf</tissue>
    </source>
</reference>
<dbReference type="PANTHER" id="PTHR12542:SF38">
    <property type="entry name" value="EXOCYST SUBUNIT EXO70 FAMILY PROTEIN"/>
    <property type="match status" value="1"/>
</dbReference>
<feature type="domain" description="Exocyst complex subunit Exo70 C-terminal" evidence="5">
    <location>
        <begin position="241"/>
        <end position="601"/>
    </location>
</feature>
<dbReference type="GO" id="GO:0015031">
    <property type="term" value="P:protein transport"/>
    <property type="evidence" value="ECO:0007669"/>
    <property type="project" value="UniProtKB-KW"/>
</dbReference>
<dbReference type="Pfam" id="PF03081">
    <property type="entry name" value="Exo70_C"/>
    <property type="match status" value="1"/>
</dbReference>
<organism evidence="6">
    <name type="scientific">Sesamum radiatum</name>
    <name type="common">Black benniseed</name>
    <dbReference type="NCBI Taxonomy" id="300843"/>
    <lineage>
        <taxon>Eukaryota</taxon>
        <taxon>Viridiplantae</taxon>
        <taxon>Streptophyta</taxon>
        <taxon>Embryophyta</taxon>
        <taxon>Tracheophyta</taxon>
        <taxon>Spermatophyta</taxon>
        <taxon>Magnoliopsida</taxon>
        <taxon>eudicotyledons</taxon>
        <taxon>Gunneridae</taxon>
        <taxon>Pentapetalae</taxon>
        <taxon>asterids</taxon>
        <taxon>lamiids</taxon>
        <taxon>Lamiales</taxon>
        <taxon>Pedaliaceae</taxon>
        <taxon>Sesamum</taxon>
    </lineage>
</organism>
<dbReference type="Pfam" id="PF20669">
    <property type="entry name" value="Exo70_N"/>
    <property type="match status" value="1"/>
</dbReference>
<dbReference type="InterPro" id="IPR004140">
    <property type="entry name" value="Exo70"/>
</dbReference>
<dbReference type="SUPFAM" id="SSF74788">
    <property type="entry name" value="Cullin repeat-like"/>
    <property type="match status" value="1"/>
</dbReference>
<evidence type="ECO:0000256" key="2">
    <source>
        <dbReference type="ARBA" id="ARBA00022448"/>
    </source>
</evidence>
<accession>A0AAW2R588</accession>
<sequence>MRRKGVTSFCFSPKASSSTHSHHLHSLSFSPSQPSFPETVMDRTLATAEPTIMKWDPQTTTFGRVTSLFHHNRREARDFIQAVNSLQRAMHLLLADNSTSCKLAHAKSLMQIAMKRLEKEFYQILSTNRAHLDPESVSIRSLRTSSTGSSTSDYEEDEDCVRVANEMISEVEDASTLAMEDLRLIAECMVSSGYAKECIKIYKIIRKSIVDEGIYRLGVEKYTSSQIHKMDWQVLESRIQSWRNAVRTAVKTLFNGERILCDHVFASSDSIRESCFTEITKEGAVILFGFPENVAKNSKRSPDKVFRLLDMYTGISDHWLEIDSIFSFQSTITVKSQALTSLIKLGESAHAALNDFESAVLKDSTKSPVLGCGIHHLTTEVMNYLSILADYSNILSDILADSPPPAKHSFPYSYFGFPDSDGSPAPPVSLKMAWLILALLCKLDAKASYYNDASLSYLFLANNLQYVVAKVRTSNLKHLLGDEWLTKHESTVKQFAANYERHGWGDVIDSIPSNLTAADTPEKIKEIFKKFNTSFNQTYKKQSLCVVPHRKLRDDIKASIARKIEPLYREFYSSHRLTMQRARNSISVVRFAPEDVGNHISVMFFGTEE</sequence>
<evidence type="ECO:0000313" key="6">
    <source>
        <dbReference type="EMBL" id="KAL0375163.1"/>
    </source>
</evidence>
<comment type="similarity">
    <text evidence="1 3">Belongs to the EXO70 family.</text>
</comment>
<dbReference type="FunFam" id="1.20.1280.170:FF:000003">
    <property type="entry name" value="Exocyst subunit Exo70 family protein"/>
    <property type="match status" value="1"/>
</dbReference>
<evidence type="ECO:0000256" key="4">
    <source>
        <dbReference type="SAM" id="MobiDB-lite"/>
    </source>
</evidence>
<dbReference type="Gene3D" id="1.20.1280.170">
    <property type="entry name" value="Exocyst complex component Exo70"/>
    <property type="match status" value="1"/>
</dbReference>
<dbReference type="AlphaFoldDB" id="A0AAW2R588"/>
<dbReference type="EMBL" id="JACGWJ010000014">
    <property type="protein sequence ID" value="KAL0375163.1"/>
    <property type="molecule type" value="Genomic_DNA"/>
</dbReference>
<evidence type="ECO:0000256" key="1">
    <source>
        <dbReference type="ARBA" id="ARBA00006756"/>
    </source>
</evidence>
<comment type="caution">
    <text evidence="6">The sequence shown here is derived from an EMBL/GenBank/DDBJ whole genome shotgun (WGS) entry which is preliminary data.</text>
</comment>
<dbReference type="PANTHER" id="PTHR12542">
    <property type="entry name" value="EXOCYST COMPLEX PROTEIN EXO70"/>
    <property type="match status" value="1"/>
</dbReference>
<evidence type="ECO:0000259" key="5">
    <source>
        <dbReference type="Pfam" id="PF03081"/>
    </source>
</evidence>
<protein>
    <recommendedName>
        <fullName evidence="3">Exocyst subunit Exo70 family protein</fullName>
    </recommendedName>
</protein>
<dbReference type="GO" id="GO:0006887">
    <property type="term" value="P:exocytosis"/>
    <property type="evidence" value="ECO:0007669"/>
    <property type="project" value="UniProtKB-KW"/>
</dbReference>
<evidence type="ECO:0000256" key="3">
    <source>
        <dbReference type="RuleBase" id="RU365026"/>
    </source>
</evidence>
<keyword evidence="3" id="KW-0653">Protein transport</keyword>
<proteinExistence type="inferred from homology"/>
<reference evidence="6" key="2">
    <citation type="journal article" date="2024" name="Plant">
        <title>Genomic evolution and insights into agronomic trait innovations of Sesamum species.</title>
        <authorList>
            <person name="Miao H."/>
            <person name="Wang L."/>
            <person name="Qu L."/>
            <person name="Liu H."/>
            <person name="Sun Y."/>
            <person name="Le M."/>
            <person name="Wang Q."/>
            <person name="Wei S."/>
            <person name="Zheng Y."/>
            <person name="Lin W."/>
            <person name="Duan Y."/>
            <person name="Cao H."/>
            <person name="Xiong S."/>
            <person name="Wang X."/>
            <person name="Wei L."/>
            <person name="Li C."/>
            <person name="Ma Q."/>
            <person name="Ju M."/>
            <person name="Zhao R."/>
            <person name="Li G."/>
            <person name="Mu C."/>
            <person name="Tian Q."/>
            <person name="Mei H."/>
            <person name="Zhang T."/>
            <person name="Gao T."/>
            <person name="Zhang H."/>
        </authorList>
    </citation>
    <scope>NUCLEOTIDE SEQUENCE</scope>
    <source>
        <strain evidence="6">G02</strain>
    </source>
</reference>
<dbReference type="InterPro" id="IPR016159">
    <property type="entry name" value="Cullin_repeat-like_dom_sf"/>
</dbReference>
<keyword evidence="2 3" id="KW-0813">Transport</keyword>
<dbReference type="InterPro" id="IPR046364">
    <property type="entry name" value="Exo70_C"/>
</dbReference>
<comment type="function">
    <text evidence="3">Component of the exocyst complex.</text>
</comment>
<feature type="region of interest" description="Disordered" evidence="4">
    <location>
        <begin position="12"/>
        <end position="31"/>
    </location>
</feature>
<keyword evidence="3" id="KW-0268">Exocytosis</keyword>
<gene>
    <name evidence="6" type="ORF">Sradi_3432000</name>
</gene>